<sequence length="70" mass="7685">MMTTPTMTEATASASVTAETNGTTAQETAKEDAQVVSEKMQQSINNLHAFSLDLQRLRTQMQARQAVARR</sequence>
<proteinExistence type="predicted"/>
<gene>
    <name evidence="2" type="ORF">Poli38472_006051</name>
</gene>
<feature type="compositionally biased region" description="Low complexity" evidence="1">
    <location>
        <begin position="1"/>
        <end position="20"/>
    </location>
</feature>
<evidence type="ECO:0000313" key="2">
    <source>
        <dbReference type="EMBL" id="TMW68583.1"/>
    </source>
</evidence>
<dbReference type="Proteomes" id="UP000794436">
    <property type="component" value="Unassembled WGS sequence"/>
</dbReference>
<dbReference type="AlphaFoldDB" id="A0A8K1CTD8"/>
<accession>A0A8K1CTD8</accession>
<reference evidence="2" key="1">
    <citation type="submission" date="2019-03" db="EMBL/GenBank/DDBJ databases">
        <title>Long read genome sequence of the mycoparasitic Pythium oligandrum ATCC 38472 isolated from sugarbeet rhizosphere.</title>
        <authorList>
            <person name="Gaulin E."/>
        </authorList>
    </citation>
    <scope>NUCLEOTIDE SEQUENCE</scope>
    <source>
        <strain evidence="2">ATCC 38472_TT</strain>
    </source>
</reference>
<feature type="region of interest" description="Disordered" evidence="1">
    <location>
        <begin position="1"/>
        <end position="37"/>
    </location>
</feature>
<evidence type="ECO:0000256" key="1">
    <source>
        <dbReference type="SAM" id="MobiDB-lite"/>
    </source>
</evidence>
<organism evidence="2 3">
    <name type="scientific">Pythium oligandrum</name>
    <name type="common">Mycoparasitic fungus</name>
    <dbReference type="NCBI Taxonomy" id="41045"/>
    <lineage>
        <taxon>Eukaryota</taxon>
        <taxon>Sar</taxon>
        <taxon>Stramenopiles</taxon>
        <taxon>Oomycota</taxon>
        <taxon>Peronosporomycetes</taxon>
        <taxon>Pythiales</taxon>
        <taxon>Pythiaceae</taxon>
        <taxon>Pythium</taxon>
    </lineage>
</organism>
<dbReference type="EMBL" id="SPLM01000002">
    <property type="protein sequence ID" value="TMW68583.1"/>
    <property type="molecule type" value="Genomic_DNA"/>
</dbReference>
<comment type="caution">
    <text evidence="2">The sequence shown here is derived from an EMBL/GenBank/DDBJ whole genome shotgun (WGS) entry which is preliminary data.</text>
</comment>
<name>A0A8K1CTD8_PYTOL</name>
<keyword evidence="3" id="KW-1185">Reference proteome</keyword>
<protein>
    <submittedName>
        <fullName evidence="2">Uncharacterized protein</fullName>
    </submittedName>
</protein>
<evidence type="ECO:0000313" key="3">
    <source>
        <dbReference type="Proteomes" id="UP000794436"/>
    </source>
</evidence>